<protein>
    <submittedName>
        <fullName evidence="1">2266_t:CDS:1</fullName>
    </submittedName>
</protein>
<sequence length="129" mass="15174">MLNLQIDFSDMKNAYLFLSVSAYQKSQLFKYAWNILKSDHILINYFNNFVPFAVWIALEVFKSIPISGKRCSSSRIRFTNIPKYLSISDFRENISEEEKLECVIADELIKQNLIKIFYRSSNSQIENLL</sequence>
<evidence type="ECO:0000313" key="2">
    <source>
        <dbReference type="Proteomes" id="UP000789570"/>
    </source>
</evidence>
<reference evidence="1" key="1">
    <citation type="submission" date="2021-06" db="EMBL/GenBank/DDBJ databases">
        <authorList>
            <person name="Kallberg Y."/>
            <person name="Tangrot J."/>
            <person name="Rosling A."/>
        </authorList>
    </citation>
    <scope>NUCLEOTIDE SEQUENCE</scope>
    <source>
        <strain evidence="1">UK204</strain>
    </source>
</reference>
<evidence type="ECO:0000313" key="1">
    <source>
        <dbReference type="EMBL" id="CAG8548291.1"/>
    </source>
</evidence>
<dbReference type="EMBL" id="CAJVPQ010001369">
    <property type="protein sequence ID" value="CAG8548291.1"/>
    <property type="molecule type" value="Genomic_DNA"/>
</dbReference>
<organism evidence="1 2">
    <name type="scientific">Funneliformis caledonium</name>
    <dbReference type="NCBI Taxonomy" id="1117310"/>
    <lineage>
        <taxon>Eukaryota</taxon>
        <taxon>Fungi</taxon>
        <taxon>Fungi incertae sedis</taxon>
        <taxon>Mucoromycota</taxon>
        <taxon>Glomeromycotina</taxon>
        <taxon>Glomeromycetes</taxon>
        <taxon>Glomerales</taxon>
        <taxon>Glomeraceae</taxon>
        <taxon>Funneliformis</taxon>
    </lineage>
</organism>
<gene>
    <name evidence="1" type="ORF">FCALED_LOCUS5986</name>
</gene>
<dbReference type="AlphaFoldDB" id="A0A9N9FN80"/>
<name>A0A9N9FN80_9GLOM</name>
<proteinExistence type="predicted"/>
<keyword evidence="2" id="KW-1185">Reference proteome</keyword>
<dbReference type="Proteomes" id="UP000789570">
    <property type="component" value="Unassembled WGS sequence"/>
</dbReference>
<accession>A0A9N9FN80</accession>
<comment type="caution">
    <text evidence="1">The sequence shown here is derived from an EMBL/GenBank/DDBJ whole genome shotgun (WGS) entry which is preliminary data.</text>
</comment>